<evidence type="ECO:0000256" key="1">
    <source>
        <dbReference type="ARBA" id="ARBA00010312"/>
    </source>
</evidence>
<dbReference type="SUPFAM" id="SSF53706">
    <property type="entry name" value="Formate dehydrogenase/DMSO reductase, domains 1-3"/>
    <property type="match status" value="1"/>
</dbReference>
<dbReference type="Gene3D" id="2.20.25.90">
    <property type="entry name" value="ADC-like domains"/>
    <property type="match status" value="1"/>
</dbReference>
<dbReference type="Proteomes" id="UP000253805">
    <property type="component" value="Unassembled WGS sequence"/>
</dbReference>
<evidence type="ECO:0000313" key="8">
    <source>
        <dbReference type="EMBL" id="RDC43361.1"/>
    </source>
</evidence>
<dbReference type="SUPFAM" id="SSF50692">
    <property type="entry name" value="ADC-like"/>
    <property type="match status" value="1"/>
</dbReference>
<keyword evidence="3" id="KW-0732">Signal</keyword>
<dbReference type="AlphaFoldDB" id="A0A369NX05"/>
<keyword evidence="2" id="KW-0479">Metal-binding</keyword>
<dbReference type="InterPro" id="IPR006656">
    <property type="entry name" value="Mopterin_OxRdtase"/>
</dbReference>
<name>A0A369NX05_9ACTN</name>
<dbReference type="InterPro" id="IPR050612">
    <property type="entry name" value="Prok_Mopterin_Oxidored"/>
</dbReference>
<evidence type="ECO:0000256" key="6">
    <source>
        <dbReference type="ARBA" id="ARBA00023014"/>
    </source>
</evidence>
<evidence type="ECO:0000256" key="5">
    <source>
        <dbReference type="ARBA" id="ARBA00023004"/>
    </source>
</evidence>
<dbReference type="PROSITE" id="PS51669">
    <property type="entry name" value="4FE4S_MOW_BIS_MGD"/>
    <property type="match status" value="1"/>
</dbReference>
<dbReference type="Gene3D" id="2.40.40.20">
    <property type="match status" value="1"/>
</dbReference>
<dbReference type="InterPro" id="IPR009010">
    <property type="entry name" value="Asp_de-COase-like_dom_sf"/>
</dbReference>
<dbReference type="PANTHER" id="PTHR43742">
    <property type="entry name" value="TRIMETHYLAMINE-N-OXIDE REDUCTASE"/>
    <property type="match status" value="1"/>
</dbReference>
<protein>
    <submittedName>
        <fullName evidence="8">Molybdopterin oxidoreductase</fullName>
    </submittedName>
</protein>
<dbReference type="PANTHER" id="PTHR43742:SF6">
    <property type="entry name" value="OXIDOREDUCTASE YYAE-RELATED"/>
    <property type="match status" value="1"/>
</dbReference>
<dbReference type="NCBIfam" id="TIGR01409">
    <property type="entry name" value="TAT_signal_seq"/>
    <property type="match status" value="1"/>
</dbReference>
<evidence type="ECO:0000259" key="7">
    <source>
        <dbReference type="PROSITE" id="PS51669"/>
    </source>
</evidence>
<dbReference type="SMART" id="SM00926">
    <property type="entry name" value="Molybdop_Fe4S4"/>
    <property type="match status" value="1"/>
</dbReference>
<dbReference type="Pfam" id="PF10518">
    <property type="entry name" value="TAT_signal"/>
    <property type="match status" value="1"/>
</dbReference>
<dbReference type="GO" id="GO:0043546">
    <property type="term" value="F:molybdopterin cofactor binding"/>
    <property type="evidence" value="ECO:0007669"/>
    <property type="project" value="InterPro"/>
</dbReference>
<comment type="caution">
    <text evidence="8">The sequence shown here is derived from an EMBL/GenBank/DDBJ whole genome shotgun (WGS) entry which is preliminary data.</text>
</comment>
<dbReference type="InterPro" id="IPR006311">
    <property type="entry name" value="TAT_signal"/>
</dbReference>
<keyword evidence="6" id="KW-0411">Iron-sulfur</keyword>
<evidence type="ECO:0000256" key="3">
    <source>
        <dbReference type="ARBA" id="ARBA00022729"/>
    </source>
</evidence>
<evidence type="ECO:0000313" key="9">
    <source>
        <dbReference type="Proteomes" id="UP000253805"/>
    </source>
</evidence>
<dbReference type="Pfam" id="PF01568">
    <property type="entry name" value="Molydop_binding"/>
    <property type="match status" value="1"/>
</dbReference>
<dbReference type="Pfam" id="PF00384">
    <property type="entry name" value="Molybdopterin"/>
    <property type="match status" value="1"/>
</dbReference>
<reference evidence="8 9" key="1">
    <citation type="journal article" date="2018" name="Elife">
        <title>Discovery and characterization of a prevalent human gut bacterial enzyme sufficient for the inactivation of a family of plant toxins.</title>
        <authorList>
            <person name="Koppel N."/>
            <person name="Bisanz J.E."/>
            <person name="Pandelia M.E."/>
            <person name="Turnbaugh P.J."/>
            <person name="Balskus E.P."/>
        </authorList>
    </citation>
    <scope>NUCLEOTIDE SEQUENCE [LARGE SCALE GENOMIC DNA]</scope>
    <source>
        <strain evidence="8 9">OB21 GAM 11</strain>
    </source>
</reference>
<dbReference type="GO" id="GO:0016491">
    <property type="term" value="F:oxidoreductase activity"/>
    <property type="evidence" value="ECO:0007669"/>
    <property type="project" value="UniProtKB-KW"/>
</dbReference>
<evidence type="ECO:0000256" key="2">
    <source>
        <dbReference type="ARBA" id="ARBA00022723"/>
    </source>
</evidence>
<organism evidence="8 9">
    <name type="scientific">Adlercreutzia equolifaciens subsp. celatus</name>
    <dbReference type="NCBI Taxonomy" id="394340"/>
    <lineage>
        <taxon>Bacteria</taxon>
        <taxon>Bacillati</taxon>
        <taxon>Actinomycetota</taxon>
        <taxon>Coriobacteriia</taxon>
        <taxon>Eggerthellales</taxon>
        <taxon>Eggerthellaceae</taxon>
        <taxon>Adlercreutzia</taxon>
    </lineage>
</organism>
<dbReference type="RefSeq" id="WP_114549270.1">
    <property type="nucleotide sequence ID" value="NZ_PPUT01000020.1"/>
</dbReference>
<dbReference type="InterPro" id="IPR006963">
    <property type="entry name" value="Mopterin_OxRdtase_4Fe-4S_dom"/>
</dbReference>
<accession>A0A369NX05</accession>
<dbReference type="InterPro" id="IPR006657">
    <property type="entry name" value="MoPterin_dinucl-bd_dom"/>
</dbReference>
<dbReference type="Gene3D" id="3.40.228.10">
    <property type="entry name" value="Dimethylsulfoxide Reductase, domain 2"/>
    <property type="match status" value="1"/>
</dbReference>
<dbReference type="EMBL" id="PPUT01000020">
    <property type="protein sequence ID" value="RDC43361.1"/>
    <property type="molecule type" value="Genomic_DNA"/>
</dbReference>
<keyword evidence="5" id="KW-0408">Iron</keyword>
<dbReference type="Gene3D" id="3.40.50.740">
    <property type="match status" value="2"/>
</dbReference>
<gene>
    <name evidence="8" type="ORF">C1850_07945</name>
</gene>
<keyword evidence="4" id="KW-0560">Oxidoreductase</keyword>
<feature type="domain" description="4Fe-4S Mo/W bis-MGD-type" evidence="7">
    <location>
        <begin position="51"/>
        <end position="109"/>
    </location>
</feature>
<dbReference type="InterPro" id="IPR019546">
    <property type="entry name" value="TAT_signal_bac_arc"/>
</dbReference>
<comment type="similarity">
    <text evidence="1">Belongs to the prokaryotic molybdopterin-containing oxidoreductase family.</text>
</comment>
<evidence type="ECO:0000256" key="4">
    <source>
        <dbReference type="ARBA" id="ARBA00023002"/>
    </source>
</evidence>
<sequence length="826" mass="91724">MTEQTTGMSFSRRNFIKGAAALTATGALVGCAPAKETLAETGEETVEVPETKIYSGACRAQCGQGCYLNVHVRDGRVVRTTAGHFDDGPEFDRICPKGLVQPARVYSAERLQYPMRRVGERGSGEFERISWDEAIAEIAEKWKGYTEEFGPKSIAMFLGSGNTGTLGGGAPEGSIMARLLNVMGASRVLPDRDIATPMSWAYVFGAGPYGNRSSDAINAKHHVIWGGDTAVSQKQLAHFFLEARDAGTELVVIDIAYRVMPSKADWFIPVHPATDGALALGAIHEIFEQGWEATDFLRDHTEAPLLIKEDGKFLRMSDLGVEPTETATNAQGEEVPVDPYVVWDEETSSAVPLAQAVKPALGGVAPIQGIAVRTEMELVREAVEPWTLEHTSEVTGVSVEDIQHLAHLYTQEGDVQTDMKFGLNHYNNGMYSSKCINSLLLVSGQMGRSGSGLFTGEPNFGEGNVQACITMPSASGEVPQGVGAILNWTDFCNNIVHTGKKLGEDFPIKSFYASCTNVVSNQTDQNKTLELMNAIEFIVIQDMTMNDTALYADILLPACHWFETEDLRVRYYCNPYLLWNEKAVEPLYESKPDFEIYKLIAEAMGYGDFFQFTADEYLNVLLSTPYGKEKGITIDNIREKNYLRCDNDPTIAFEGAVFGTPTGRAMFYREDPKPDYMMGQELDLEKEKLSVFWEPAREADLSNPIREKYPFTICCEHMRTRAHTQWYDVDYLKEFEAAPVCRINPEDAAELGIEEGDTVRLYNDRGSVTMLAVLNPGEQRKAVHCPRSFLTREHIDGDLARTTFNEYNQACRNQSYFDCAVAIEKL</sequence>
<dbReference type="Pfam" id="PF04879">
    <property type="entry name" value="Molybdop_Fe4S4"/>
    <property type="match status" value="1"/>
</dbReference>
<dbReference type="PROSITE" id="PS51318">
    <property type="entry name" value="TAT"/>
    <property type="match status" value="1"/>
</dbReference>
<dbReference type="GO" id="GO:0051536">
    <property type="term" value="F:iron-sulfur cluster binding"/>
    <property type="evidence" value="ECO:0007669"/>
    <property type="project" value="UniProtKB-KW"/>
</dbReference>
<dbReference type="GO" id="GO:0046872">
    <property type="term" value="F:metal ion binding"/>
    <property type="evidence" value="ECO:0007669"/>
    <property type="project" value="UniProtKB-KW"/>
</dbReference>
<proteinExistence type="inferred from homology"/>